<evidence type="ECO:0000259" key="3">
    <source>
        <dbReference type="Pfam" id="PF16344"/>
    </source>
</evidence>
<gene>
    <name evidence="4" type="ORF">RG47T_2934</name>
</gene>
<keyword evidence="1" id="KW-0812">Transmembrane</keyword>
<feature type="domain" description="FecR protein" evidence="2">
    <location>
        <begin position="126"/>
        <end position="218"/>
    </location>
</feature>
<evidence type="ECO:0000313" key="5">
    <source>
        <dbReference type="Proteomes" id="UP000186720"/>
    </source>
</evidence>
<dbReference type="PIRSF" id="PIRSF018266">
    <property type="entry name" value="FecR"/>
    <property type="match status" value="1"/>
</dbReference>
<keyword evidence="1" id="KW-1133">Transmembrane helix</keyword>
<name>A0A1Q6A0E1_9SPHI</name>
<reference evidence="4 5" key="1">
    <citation type="submission" date="2016-11" db="EMBL/GenBank/DDBJ databases">
        <title>Whole Genome Sequencing of Mucilaginibacter polytrichastri RG4-7(T) isolated from the moss sample.</title>
        <authorList>
            <person name="Li Y."/>
        </authorList>
    </citation>
    <scope>NUCLEOTIDE SEQUENCE [LARGE SCALE GENOMIC DNA]</scope>
    <source>
        <strain evidence="4 5">RG4-7</strain>
    </source>
</reference>
<dbReference type="PANTHER" id="PTHR30273:SF2">
    <property type="entry name" value="PROTEIN FECR"/>
    <property type="match status" value="1"/>
</dbReference>
<dbReference type="InterPro" id="IPR012373">
    <property type="entry name" value="Ferrdict_sens_TM"/>
</dbReference>
<feature type="domain" description="Protein FecR C-terminal" evidence="3">
    <location>
        <begin position="264"/>
        <end position="329"/>
    </location>
</feature>
<dbReference type="PANTHER" id="PTHR30273">
    <property type="entry name" value="PERIPLASMIC SIGNAL SENSOR AND SIGMA FACTOR ACTIVATOR FECR-RELATED"/>
    <property type="match status" value="1"/>
</dbReference>
<dbReference type="OrthoDB" id="697544at2"/>
<feature type="transmembrane region" description="Helical" evidence="1">
    <location>
        <begin position="87"/>
        <end position="107"/>
    </location>
</feature>
<evidence type="ECO:0000256" key="1">
    <source>
        <dbReference type="SAM" id="Phobius"/>
    </source>
</evidence>
<dbReference type="Proteomes" id="UP000186720">
    <property type="component" value="Unassembled WGS sequence"/>
</dbReference>
<dbReference type="GO" id="GO:0016989">
    <property type="term" value="F:sigma factor antagonist activity"/>
    <property type="evidence" value="ECO:0007669"/>
    <property type="project" value="TreeGrafter"/>
</dbReference>
<keyword evidence="5" id="KW-1185">Reference proteome</keyword>
<dbReference type="InterPro" id="IPR006860">
    <property type="entry name" value="FecR"/>
</dbReference>
<dbReference type="AlphaFoldDB" id="A0A1Q6A0E1"/>
<evidence type="ECO:0000313" key="4">
    <source>
        <dbReference type="EMBL" id="OKS87473.1"/>
    </source>
</evidence>
<evidence type="ECO:0008006" key="6">
    <source>
        <dbReference type="Google" id="ProtNLM"/>
    </source>
</evidence>
<dbReference type="STRING" id="1302689.RG47T_2934"/>
<dbReference type="Gene3D" id="2.60.120.1440">
    <property type="match status" value="1"/>
</dbReference>
<sequence>MQEKDRINYLFEKYINNNASKDEISELFESIKYFSDHNNLDTELFSLWNNLQQNEAAQQPNWDKLYSNSINQKSQSKLNQKFITPKLWYYSAAAAAIAVIITVASLFHAKTFSSSNLSGTNYITYTVPYNHTKTILFADGSKATLNAGTTIKYPKVFTSKTREVNLNGEAYFEIHHMVNKPFIVQSGLLKTQVLGTSFNVKAYKKATSMKITVVTGKVAVQEATAGRLLMLTPNQQAVFNIGTAAFNKVLISDAENSIAWRNGKLVFEDASMDEITTDLSLRFGVKITMDNPQLRKCRISAVFQNKSLTQILNVITRITKSTYTIHNNIAEISGKGCNDN</sequence>
<comment type="caution">
    <text evidence="4">The sequence shown here is derived from an EMBL/GenBank/DDBJ whole genome shotgun (WGS) entry which is preliminary data.</text>
</comment>
<dbReference type="RefSeq" id="WP_074490076.1">
    <property type="nucleotide sequence ID" value="NZ_FPAM01000006.1"/>
</dbReference>
<organism evidence="4 5">
    <name type="scientific">Mucilaginibacter polytrichastri</name>
    <dbReference type="NCBI Taxonomy" id="1302689"/>
    <lineage>
        <taxon>Bacteria</taxon>
        <taxon>Pseudomonadati</taxon>
        <taxon>Bacteroidota</taxon>
        <taxon>Sphingobacteriia</taxon>
        <taxon>Sphingobacteriales</taxon>
        <taxon>Sphingobacteriaceae</taxon>
        <taxon>Mucilaginibacter</taxon>
    </lineage>
</organism>
<dbReference type="Pfam" id="PF04773">
    <property type="entry name" value="FecR"/>
    <property type="match status" value="1"/>
</dbReference>
<dbReference type="EMBL" id="MPPL01000001">
    <property type="protein sequence ID" value="OKS87473.1"/>
    <property type="molecule type" value="Genomic_DNA"/>
</dbReference>
<dbReference type="Gene3D" id="3.55.50.30">
    <property type="match status" value="1"/>
</dbReference>
<accession>A0A1Q6A0E1</accession>
<protein>
    <recommendedName>
        <fullName evidence="6">FecR protein domain-containing protein</fullName>
    </recommendedName>
</protein>
<dbReference type="Pfam" id="PF16344">
    <property type="entry name" value="FecR_C"/>
    <property type="match status" value="1"/>
</dbReference>
<proteinExistence type="predicted"/>
<evidence type="ECO:0000259" key="2">
    <source>
        <dbReference type="Pfam" id="PF04773"/>
    </source>
</evidence>
<dbReference type="InterPro" id="IPR032508">
    <property type="entry name" value="FecR_C"/>
</dbReference>
<keyword evidence="1" id="KW-0472">Membrane</keyword>